<dbReference type="AlphaFoldDB" id="J9I088"/>
<reference evidence="1" key="2">
    <citation type="journal article" date="2007" name="Science">
        <title>Genome sequence of Aedes aegypti, a major arbovirus vector.</title>
        <authorList>
            <person name="Nene V."/>
            <person name="Wortman J.R."/>
            <person name="Lawson D."/>
            <person name="Haas B."/>
            <person name="Kodira C."/>
            <person name="Tu Z.J."/>
            <person name="Loftus B."/>
            <person name="Xi Z."/>
            <person name="Megy K."/>
            <person name="Grabherr M."/>
            <person name="Ren Q."/>
            <person name="Zdobnov E.M."/>
            <person name="Lobo N.F."/>
            <person name="Campbell K.S."/>
            <person name="Brown S.E."/>
            <person name="Bonaldo M.F."/>
            <person name="Zhu J."/>
            <person name="Sinkins S.P."/>
            <person name="Hogenkamp D.G."/>
            <person name="Amedeo P."/>
            <person name="Arensburger P."/>
            <person name="Atkinson P.W."/>
            <person name="Bidwell S."/>
            <person name="Biedler J."/>
            <person name="Birney E."/>
            <person name="Bruggner R.V."/>
            <person name="Costas J."/>
            <person name="Coy M.R."/>
            <person name="Crabtree J."/>
            <person name="Crawford M."/>
            <person name="Debruyn B."/>
            <person name="Decaprio D."/>
            <person name="Eiglmeier K."/>
            <person name="Eisenstadt E."/>
            <person name="El-Dorry H."/>
            <person name="Gelbart W.M."/>
            <person name="Gomes S.L."/>
            <person name="Hammond M."/>
            <person name="Hannick L.I."/>
            <person name="Hogan J.R."/>
            <person name="Holmes M.H."/>
            <person name="Jaffe D."/>
            <person name="Johnston J.S."/>
            <person name="Kennedy R.C."/>
            <person name="Koo H."/>
            <person name="Kravitz S."/>
            <person name="Kriventseva E.V."/>
            <person name="Kulp D."/>
            <person name="Labutti K."/>
            <person name="Lee E."/>
            <person name="Li S."/>
            <person name="Lovin D.D."/>
            <person name="Mao C."/>
            <person name="Mauceli E."/>
            <person name="Menck C.F."/>
            <person name="Miller J.R."/>
            <person name="Montgomery P."/>
            <person name="Mori A."/>
            <person name="Nascimento A.L."/>
            <person name="Naveira H.F."/>
            <person name="Nusbaum C."/>
            <person name="O'leary S."/>
            <person name="Orvis J."/>
            <person name="Pertea M."/>
            <person name="Quesneville H."/>
            <person name="Reidenbach K.R."/>
            <person name="Rogers Y.H."/>
            <person name="Roth C.W."/>
            <person name="Schneider J.R."/>
            <person name="Schatz M."/>
            <person name="Shumway M."/>
            <person name="Stanke M."/>
            <person name="Stinson E.O."/>
            <person name="Tubio J.M."/>
            <person name="Vanzee J.P."/>
            <person name="Verjovski-Almeida S."/>
            <person name="Werner D."/>
            <person name="White O."/>
            <person name="Wyder S."/>
            <person name="Zeng Q."/>
            <person name="Zhao Q."/>
            <person name="Zhao Y."/>
            <person name="Hill C.A."/>
            <person name="Raikhel A.S."/>
            <person name="Soares M.B."/>
            <person name="Knudson D.L."/>
            <person name="Lee N.H."/>
            <person name="Galagan J."/>
            <person name="Salzberg S.L."/>
            <person name="Paulsen I.T."/>
            <person name="Dimopoulos G."/>
            <person name="Collins F.H."/>
            <person name="Birren B."/>
            <person name="Fraser-Liggett C.M."/>
            <person name="Severson D.W."/>
        </authorList>
    </citation>
    <scope>NUCLEOTIDE SEQUENCE [LARGE SCALE GENOMIC DNA]</scope>
    <source>
        <strain evidence="1">Liverpool</strain>
    </source>
</reference>
<protein>
    <submittedName>
        <fullName evidence="1">AAEL017121-PA</fullName>
    </submittedName>
</protein>
<accession>J9I088</accession>
<sequence>MRTNSDYPYQSYVFACARAIRLCAFILTHTRARTLNHFTTFSSFLLWF</sequence>
<gene>
    <name evidence="1" type="ORF">AaeL_AAEL017121</name>
</gene>
<organism evidence="1 2">
    <name type="scientific">Aedes aegypti</name>
    <name type="common">Yellowfever mosquito</name>
    <name type="synonym">Culex aegypti</name>
    <dbReference type="NCBI Taxonomy" id="7159"/>
    <lineage>
        <taxon>Eukaryota</taxon>
        <taxon>Metazoa</taxon>
        <taxon>Ecdysozoa</taxon>
        <taxon>Arthropoda</taxon>
        <taxon>Hexapoda</taxon>
        <taxon>Insecta</taxon>
        <taxon>Pterygota</taxon>
        <taxon>Neoptera</taxon>
        <taxon>Endopterygota</taxon>
        <taxon>Diptera</taxon>
        <taxon>Nematocera</taxon>
        <taxon>Culicoidea</taxon>
        <taxon>Culicidae</taxon>
        <taxon>Culicinae</taxon>
        <taxon>Aedini</taxon>
        <taxon>Aedes</taxon>
        <taxon>Stegomyia</taxon>
    </lineage>
</organism>
<dbReference type="Proteomes" id="UP000682892">
    <property type="component" value="Unassembled WGS sequence"/>
</dbReference>
<proteinExistence type="predicted"/>
<dbReference type="PaxDb" id="7159-AAEL017121-PA"/>
<evidence type="ECO:0000313" key="1">
    <source>
        <dbReference type="EMBL" id="EJY58155.1"/>
    </source>
</evidence>
<reference evidence="1" key="3">
    <citation type="submission" date="2012-09" db="EMBL/GenBank/DDBJ databases">
        <authorList>
            <consortium name="VectorBase"/>
        </authorList>
    </citation>
    <scope>NUCLEOTIDE SEQUENCE</scope>
    <source>
        <strain evidence="1">Liverpool</strain>
    </source>
</reference>
<reference evidence="1" key="1">
    <citation type="submission" date="2005-10" db="EMBL/GenBank/DDBJ databases">
        <authorList>
            <person name="Loftus B.J."/>
            <person name="Nene V.M."/>
            <person name="Hannick L.I."/>
            <person name="Bidwell S."/>
            <person name="Haas B."/>
            <person name="Amedeo P."/>
            <person name="Orvis J."/>
            <person name="Wortman J.R."/>
            <person name="White O.R."/>
            <person name="Salzberg S."/>
            <person name="Shumway M."/>
            <person name="Koo H."/>
            <person name="Zhao Y."/>
            <person name="Holmes M."/>
            <person name="Miller J."/>
            <person name="Schatz M."/>
            <person name="Pop M."/>
            <person name="Pai G."/>
            <person name="Utterback T."/>
            <person name="Rogers Y.-H."/>
            <person name="Kravitz S."/>
            <person name="Fraser C.M."/>
        </authorList>
    </citation>
    <scope>NUCLEOTIDE SEQUENCE</scope>
    <source>
        <strain evidence="1">Liverpool</strain>
    </source>
</reference>
<name>J9I088_AEDAE</name>
<dbReference type="HOGENOM" id="CLU_3160306_0_0_1"/>
<dbReference type="EMBL" id="CH477426">
    <property type="protein sequence ID" value="EJY58155.1"/>
    <property type="molecule type" value="Genomic_DNA"/>
</dbReference>
<evidence type="ECO:0000313" key="2">
    <source>
        <dbReference type="Proteomes" id="UP000682892"/>
    </source>
</evidence>